<name>A0A835MYW2_9ROSI</name>
<feature type="region of interest" description="Disordered" evidence="1">
    <location>
        <begin position="82"/>
        <end position="108"/>
    </location>
</feature>
<gene>
    <name evidence="2" type="ORF">SADUNF_Sadunf04G0068500</name>
</gene>
<organism evidence="2 3">
    <name type="scientific">Salix dunnii</name>
    <dbReference type="NCBI Taxonomy" id="1413687"/>
    <lineage>
        <taxon>Eukaryota</taxon>
        <taxon>Viridiplantae</taxon>
        <taxon>Streptophyta</taxon>
        <taxon>Embryophyta</taxon>
        <taxon>Tracheophyta</taxon>
        <taxon>Spermatophyta</taxon>
        <taxon>Magnoliopsida</taxon>
        <taxon>eudicotyledons</taxon>
        <taxon>Gunneridae</taxon>
        <taxon>Pentapetalae</taxon>
        <taxon>rosids</taxon>
        <taxon>fabids</taxon>
        <taxon>Malpighiales</taxon>
        <taxon>Salicaceae</taxon>
        <taxon>Saliceae</taxon>
        <taxon>Salix</taxon>
    </lineage>
</organism>
<evidence type="ECO:0000313" key="3">
    <source>
        <dbReference type="Proteomes" id="UP000657918"/>
    </source>
</evidence>
<dbReference type="AlphaFoldDB" id="A0A835MYW2"/>
<dbReference type="EMBL" id="JADGMS010000004">
    <property type="protein sequence ID" value="KAF9683962.1"/>
    <property type="molecule type" value="Genomic_DNA"/>
</dbReference>
<dbReference type="Proteomes" id="UP000657918">
    <property type="component" value="Chromosome 4"/>
</dbReference>
<dbReference type="OrthoDB" id="851933at2759"/>
<sequence length="108" mass="12469">MENPTLLLEELTLFFNRTIVEDPEGLDMRYSKFWLGVKSPDNARDLMKENRVAYVAKRITKMIKGLNNRSVLEVAKERLPYNDSKPNTRQVRSIGTNRFGMYGGSQAK</sequence>
<proteinExistence type="predicted"/>
<feature type="compositionally biased region" description="Polar residues" evidence="1">
    <location>
        <begin position="84"/>
        <end position="96"/>
    </location>
</feature>
<protein>
    <submittedName>
        <fullName evidence="2">Uncharacterized protein</fullName>
    </submittedName>
</protein>
<comment type="caution">
    <text evidence="2">The sequence shown here is derived from an EMBL/GenBank/DDBJ whole genome shotgun (WGS) entry which is preliminary data.</text>
</comment>
<keyword evidence="3" id="KW-1185">Reference proteome</keyword>
<evidence type="ECO:0000313" key="2">
    <source>
        <dbReference type="EMBL" id="KAF9683962.1"/>
    </source>
</evidence>
<reference evidence="2 3" key="1">
    <citation type="submission" date="2020-10" db="EMBL/GenBank/DDBJ databases">
        <title>Plant Genome Project.</title>
        <authorList>
            <person name="Zhang R.-G."/>
        </authorList>
    </citation>
    <scope>NUCLEOTIDE SEQUENCE [LARGE SCALE GENOMIC DNA]</scope>
    <source>
        <strain evidence="2">FAFU-HL-1</strain>
        <tissue evidence="2">Leaf</tissue>
    </source>
</reference>
<accession>A0A835MYW2</accession>
<evidence type="ECO:0000256" key="1">
    <source>
        <dbReference type="SAM" id="MobiDB-lite"/>
    </source>
</evidence>